<gene>
    <name evidence="3" type="ORF">ATY89_07170</name>
    <name evidence="4" type="ORF">ATZ20_10190</name>
</gene>
<feature type="domain" description="RCK N-terminal" evidence="2">
    <location>
        <begin position="127"/>
        <end position="241"/>
    </location>
</feature>
<protein>
    <submittedName>
        <fullName evidence="3">Potassium transporter TrkA</fullName>
    </submittedName>
</protein>
<accession>A0A0U2NAR9</accession>
<proteinExistence type="predicted"/>
<dbReference type="Proteomes" id="UP000065473">
    <property type="component" value="Chromosome"/>
</dbReference>
<dbReference type="Gene3D" id="1.10.287.70">
    <property type="match status" value="1"/>
</dbReference>
<dbReference type="PROSITE" id="PS51201">
    <property type="entry name" value="RCK_N"/>
    <property type="match status" value="1"/>
</dbReference>
<dbReference type="Proteomes" id="UP000060043">
    <property type="component" value="Chromosome"/>
</dbReference>
<dbReference type="RefSeq" id="WP_011278974.1">
    <property type="nucleotide sequence ID" value="NZ_CP013694.1"/>
</dbReference>
<dbReference type="OMA" id="HIIVCGC"/>
<feature type="transmembrane region" description="Helical" evidence="1">
    <location>
        <begin position="84"/>
        <end position="109"/>
    </location>
</feature>
<dbReference type="EMBL" id="CP013694">
    <property type="protein sequence ID" value="ALU29741.1"/>
    <property type="molecule type" value="Genomic_DNA"/>
</dbReference>
<dbReference type="GeneID" id="14552700"/>
<evidence type="ECO:0000313" key="5">
    <source>
        <dbReference type="Proteomes" id="UP000060043"/>
    </source>
</evidence>
<dbReference type="AlphaFoldDB" id="A0A0U2NAR9"/>
<keyword evidence="1" id="KW-1133">Transmembrane helix</keyword>
<dbReference type="Gene3D" id="3.40.50.720">
    <property type="entry name" value="NAD(P)-binding Rossmann-like Domain"/>
    <property type="match status" value="1"/>
</dbReference>
<dbReference type="STRING" id="1435377.SUSAZ_10225"/>
<keyword evidence="1" id="KW-0472">Membrane</keyword>
<dbReference type="InterPro" id="IPR003148">
    <property type="entry name" value="RCK_N"/>
</dbReference>
<dbReference type="GO" id="GO:0006813">
    <property type="term" value="P:potassium ion transport"/>
    <property type="evidence" value="ECO:0007669"/>
    <property type="project" value="InterPro"/>
</dbReference>
<dbReference type="SUPFAM" id="SSF51735">
    <property type="entry name" value="NAD(P)-binding Rossmann-fold domains"/>
    <property type="match status" value="1"/>
</dbReference>
<sequence>MNKNEIWNRRIIPIIEIFASPYSVIRKIYLQLLMLSIVVYIIALIFVYYQHLDWISAIYAAVNVITTVGLYAPNIYSMPSQEKLFLTLSIIFSVGLFASIAQTLILTIVNRNTWIDARARWRGKHMRGHVIVLGNSRSVLSAVKKLEELDKDYVVVTNSQEIYKLLKGDKVILGDPKNEDNLLSVGINNAESAIIAMDDDSETLLLTLKVQKMNPPLTIVTVVKDSSMMDIMRTAGADIIIPFEEVLGRMMASASVSKQFAGMIYPTNGREFAIGVFEVKRIIKLKDLPNDVIPIAILKDGKLDPYFEKDTEVKEGQVLFVLGDPSKFKEVNKLIQ</sequence>
<evidence type="ECO:0000313" key="6">
    <source>
        <dbReference type="Proteomes" id="UP000065473"/>
    </source>
</evidence>
<organism evidence="3 6">
    <name type="scientific">Sulfolobus acidocaldarius</name>
    <dbReference type="NCBI Taxonomy" id="2285"/>
    <lineage>
        <taxon>Archaea</taxon>
        <taxon>Thermoproteota</taxon>
        <taxon>Thermoprotei</taxon>
        <taxon>Sulfolobales</taxon>
        <taxon>Sulfolobaceae</taxon>
        <taxon>Sulfolobus</taxon>
    </lineage>
</organism>
<dbReference type="InterPro" id="IPR036291">
    <property type="entry name" value="NAD(P)-bd_dom_sf"/>
</dbReference>
<dbReference type="Pfam" id="PF02254">
    <property type="entry name" value="TrkA_N"/>
    <property type="match status" value="1"/>
</dbReference>
<feature type="transmembrane region" description="Helical" evidence="1">
    <location>
        <begin position="28"/>
        <end position="48"/>
    </location>
</feature>
<dbReference type="PANTHER" id="PTHR43833:SF9">
    <property type="entry name" value="POTASSIUM CHANNEL PROTEIN YUGO-RELATED"/>
    <property type="match status" value="1"/>
</dbReference>
<keyword evidence="1" id="KW-0812">Transmembrane</keyword>
<dbReference type="SUPFAM" id="SSF81324">
    <property type="entry name" value="Voltage-gated potassium channels"/>
    <property type="match status" value="1"/>
</dbReference>
<evidence type="ECO:0000313" key="4">
    <source>
        <dbReference type="EMBL" id="ALU32477.1"/>
    </source>
</evidence>
<evidence type="ECO:0000259" key="2">
    <source>
        <dbReference type="PROSITE" id="PS51201"/>
    </source>
</evidence>
<dbReference type="EMBL" id="CP013695">
    <property type="protein sequence ID" value="ALU32477.1"/>
    <property type="molecule type" value="Genomic_DNA"/>
</dbReference>
<dbReference type="PANTHER" id="PTHR43833">
    <property type="entry name" value="POTASSIUM CHANNEL PROTEIN 2-RELATED-RELATED"/>
    <property type="match status" value="1"/>
</dbReference>
<evidence type="ECO:0000256" key="1">
    <source>
        <dbReference type="SAM" id="Phobius"/>
    </source>
</evidence>
<reference evidence="5 6" key="1">
    <citation type="submission" date="2015-12" db="EMBL/GenBank/DDBJ databases">
        <title>A stable core within a dynamic pangenome in Sulfolobus acidocaldarius.</title>
        <authorList>
            <person name="Anderson R."/>
            <person name="Kouris A."/>
            <person name="Seward C."/>
            <person name="Campbell K."/>
            <person name="Whitaker R."/>
        </authorList>
    </citation>
    <scope>NUCLEOTIDE SEQUENCE [LARGE SCALE GENOMIC DNA]</scope>
    <source>
        <strain evidence="3 6">GG12-C01-09</strain>
        <strain evidence="4 5">NG05B_CO5_07</strain>
    </source>
</reference>
<feature type="transmembrane region" description="Helical" evidence="1">
    <location>
        <begin position="54"/>
        <end position="72"/>
    </location>
</feature>
<dbReference type="PaxDb" id="1435377-SUSAZ_10225"/>
<dbReference type="InterPro" id="IPR050721">
    <property type="entry name" value="Trk_Ktr_HKT_K-transport"/>
</dbReference>
<evidence type="ECO:0000313" key="3">
    <source>
        <dbReference type="EMBL" id="ALU29741.1"/>
    </source>
</evidence>
<name>A0A0U2NAR9_9CREN</name>
<dbReference type="OrthoDB" id="43518at2157"/>